<gene>
    <name evidence="3" type="ORF">JKP88DRAFT_157043</name>
</gene>
<dbReference type="Proteomes" id="UP000664859">
    <property type="component" value="Unassembled WGS sequence"/>
</dbReference>
<evidence type="ECO:0000313" key="4">
    <source>
        <dbReference type="Proteomes" id="UP000664859"/>
    </source>
</evidence>
<dbReference type="PANTHER" id="PTHR47435:SF4">
    <property type="entry name" value="KELCH REPEAT PROTEIN (AFU_ORTHOLOGUE AFUA_5G12780)"/>
    <property type="match status" value="1"/>
</dbReference>
<organism evidence="3 4">
    <name type="scientific">Tribonema minus</name>
    <dbReference type="NCBI Taxonomy" id="303371"/>
    <lineage>
        <taxon>Eukaryota</taxon>
        <taxon>Sar</taxon>
        <taxon>Stramenopiles</taxon>
        <taxon>Ochrophyta</taxon>
        <taxon>PX clade</taxon>
        <taxon>Xanthophyceae</taxon>
        <taxon>Tribonematales</taxon>
        <taxon>Tribonemataceae</taxon>
        <taxon>Tribonema</taxon>
    </lineage>
</organism>
<evidence type="ECO:0000313" key="3">
    <source>
        <dbReference type="EMBL" id="KAG5186313.1"/>
    </source>
</evidence>
<dbReference type="SUPFAM" id="SSF117281">
    <property type="entry name" value="Kelch motif"/>
    <property type="match status" value="1"/>
</dbReference>
<accession>A0A835Z4J3</accession>
<comment type="caution">
    <text evidence="3">The sequence shown here is derived from an EMBL/GenBank/DDBJ whole genome shotgun (WGS) entry which is preliminary data.</text>
</comment>
<keyword evidence="1" id="KW-0677">Repeat</keyword>
<dbReference type="OrthoDB" id="10251809at2759"/>
<keyword evidence="4" id="KW-1185">Reference proteome</keyword>
<reference evidence="3" key="1">
    <citation type="submission" date="2021-02" db="EMBL/GenBank/DDBJ databases">
        <title>First Annotated Genome of the Yellow-green Alga Tribonema minus.</title>
        <authorList>
            <person name="Mahan K.M."/>
        </authorList>
    </citation>
    <scope>NUCLEOTIDE SEQUENCE</scope>
    <source>
        <strain evidence="3">UTEX B ZZ1240</strain>
    </source>
</reference>
<name>A0A835Z4J3_9STRA</name>
<dbReference type="GO" id="GO:0019760">
    <property type="term" value="P:glucosinolate metabolic process"/>
    <property type="evidence" value="ECO:0007669"/>
    <property type="project" value="UniProtKB-ARBA"/>
</dbReference>
<proteinExistence type="predicted"/>
<dbReference type="EMBL" id="JAFCMP010000112">
    <property type="protein sequence ID" value="KAG5186313.1"/>
    <property type="molecule type" value="Genomic_DNA"/>
</dbReference>
<dbReference type="Pfam" id="PF24681">
    <property type="entry name" value="Kelch_KLHDC2_KLHL20_DRC7"/>
    <property type="match status" value="1"/>
</dbReference>
<dbReference type="Gene3D" id="2.120.10.80">
    <property type="entry name" value="Kelch-type beta propeller"/>
    <property type="match status" value="2"/>
</dbReference>
<evidence type="ECO:0000256" key="2">
    <source>
        <dbReference type="ARBA" id="ARBA00023004"/>
    </source>
</evidence>
<dbReference type="AlphaFoldDB" id="A0A835Z4J3"/>
<evidence type="ECO:0000256" key="1">
    <source>
        <dbReference type="ARBA" id="ARBA00022737"/>
    </source>
</evidence>
<keyword evidence="2" id="KW-0408">Iron</keyword>
<evidence type="ECO:0008006" key="5">
    <source>
        <dbReference type="Google" id="ProtNLM"/>
    </source>
</evidence>
<dbReference type="PANTHER" id="PTHR47435">
    <property type="entry name" value="KELCH REPEAT PROTEIN (AFU_ORTHOLOGUE AFUA_5G12780)"/>
    <property type="match status" value="1"/>
</dbReference>
<protein>
    <recommendedName>
        <fullName evidence="5">Kelch repeat protein</fullName>
    </recommendedName>
</protein>
<sequence length="292" mass="32024">MPAAGSWPSPRGCCGHCCGPGNYEFTIVGGTTVTDNAYADIWSFDVRHHVWAKLFDLPTSTYGASACWHGDNLIVFGGSTGMSYLDTVYVCDRRTGNVRLLKTHGQRPSKRYKHEAFIMENFMYIFAGGDFKPSMHNMDMHMLDLCTCTWHVATVAPEGVVPVPRCACACCVDPTTATLWVFGGFDANTDRLAAFQTYDTRKCSWSSVVTPQNPPARAFNSMVFREGVIWLLIGSNGGARFNDVWRYAVRTTPSSLQTLACNSIVKHGLPVTANVPAELHSRIAAFKNAATA</sequence>
<dbReference type="InterPro" id="IPR015915">
    <property type="entry name" value="Kelch-typ_b-propeller"/>
</dbReference>